<feature type="chain" id="PRO_5026783945" evidence="2">
    <location>
        <begin position="20"/>
        <end position="187"/>
    </location>
</feature>
<dbReference type="Proteomes" id="UP000473008">
    <property type="component" value="Unassembled WGS sequence"/>
</dbReference>
<keyword evidence="2" id="KW-0732">Signal</keyword>
<sequence>MMRKIGMLLFGALSVSASAGEYYRWVDENGTLHFSDSPPSASLELEVELGTIPLPAQGPSNVASPTVPEAPPIPDAPEAPPLASSISLLSPGDEVTIRSNEGSITLNISTDLPLGKNQSVRAVIDGKKQPASKGASLTLTNVDRGTHTIKVQLLQDGKVIAASHSITVYLHRATKKKALPPGKPSPR</sequence>
<dbReference type="EMBL" id="JAALDL010000017">
    <property type="protein sequence ID" value="NGN99691.1"/>
    <property type="molecule type" value="Genomic_DNA"/>
</dbReference>
<feature type="region of interest" description="Disordered" evidence="1">
    <location>
        <begin position="56"/>
        <end position="78"/>
    </location>
</feature>
<protein>
    <submittedName>
        <fullName evidence="4">DUF4124 domain-containing protein</fullName>
    </submittedName>
</protein>
<comment type="caution">
    <text evidence="4">The sequence shown here is derived from an EMBL/GenBank/DDBJ whole genome shotgun (WGS) entry which is preliminary data.</text>
</comment>
<dbReference type="Pfam" id="PF13511">
    <property type="entry name" value="DUF4124"/>
    <property type="match status" value="1"/>
</dbReference>
<evidence type="ECO:0000313" key="5">
    <source>
        <dbReference type="Proteomes" id="UP000473008"/>
    </source>
</evidence>
<dbReference type="InterPro" id="IPR025392">
    <property type="entry name" value="DUF4124"/>
</dbReference>
<feature type="signal peptide" evidence="2">
    <location>
        <begin position="1"/>
        <end position="19"/>
    </location>
</feature>
<feature type="compositionally biased region" description="Pro residues" evidence="1">
    <location>
        <begin position="68"/>
        <end position="78"/>
    </location>
</feature>
<name>A0A6M1RNH7_9GAMM</name>
<keyword evidence="5" id="KW-1185">Reference proteome</keyword>
<feature type="domain" description="DUF4124" evidence="3">
    <location>
        <begin position="12"/>
        <end position="81"/>
    </location>
</feature>
<evidence type="ECO:0000259" key="3">
    <source>
        <dbReference type="Pfam" id="PF13511"/>
    </source>
</evidence>
<dbReference type="AlphaFoldDB" id="A0A6M1RNH7"/>
<dbReference type="RefSeq" id="WP_165017531.1">
    <property type="nucleotide sequence ID" value="NZ_JAALDL010000017.1"/>
</dbReference>
<proteinExistence type="predicted"/>
<evidence type="ECO:0000256" key="1">
    <source>
        <dbReference type="SAM" id="MobiDB-lite"/>
    </source>
</evidence>
<evidence type="ECO:0000256" key="2">
    <source>
        <dbReference type="SAM" id="SignalP"/>
    </source>
</evidence>
<organism evidence="4 5">
    <name type="scientific">Grimontia sedimenti</name>
    <dbReference type="NCBI Taxonomy" id="2711294"/>
    <lineage>
        <taxon>Bacteria</taxon>
        <taxon>Pseudomonadati</taxon>
        <taxon>Pseudomonadota</taxon>
        <taxon>Gammaproteobacteria</taxon>
        <taxon>Vibrionales</taxon>
        <taxon>Vibrionaceae</taxon>
        <taxon>Grimontia</taxon>
    </lineage>
</organism>
<accession>A0A6M1RNH7</accession>
<evidence type="ECO:0000313" key="4">
    <source>
        <dbReference type="EMBL" id="NGN99691.1"/>
    </source>
</evidence>
<gene>
    <name evidence="4" type="ORF">G5S52_19230</name>
</gene>
<reference evidence="4 5" key="1">
    <citation type="submission" date="2020-02" db="EMBL/GenBank/DDBJ databases">
        <title>The draft genome of Grimontia sedimenta sp. nov., isolated from benthic sediments near coral reefs south of Kuwait.</title>
        <authorList>
            <person name="Mahmoud H.M."/>
            <person name="Jose L."/>
            <person name="Eapen S."/>
        </authorList>
    </citation>
    <scope>NUCLEOTIDE SEQUENCE [LARGE SCALE GENOMIC DNA]</scope>
    <source>
        <strain evidence="4 5">S25</strain>
    </source>
</reference>